<evidence type="ECO:0000256" key="2">
    <source>
        <dbReference type="ARBA" id="ARBA00022692"/>
    </source>
</evidence>
<keyword evidence="6" id="KW-0456">Lyase</keyword>
<keyword evidence="5" id="KW-1015">Disulfide bond</keyword>
<organism evidence="9 10">
    <name type="scientific">Reichenbachiella agarivorans</name>
    <dbReference type="NCBI Taxonomy" id="2979464"/>
    <lineage>
        <taxon>Bacteria</taxon>
        <taxon>Pseudomonadati</taxon>
        <taxon>Bacteroidota</taxon>
        <taxon>Cytophagia</taxon>
        <taxon>Cytophagales</taxon>
        <taxon>Reichenbachiellaceae</taxon>
        <taxon>Reichenbachiella</taxon>
    </lineage>
</organism>
<feature type="domain" description="HTTM-like" evidence="8">
    <location>
        <begin position="10"/>
        <end position="268"/>
    </location>
</feature>
<accession>A0ABY6CR49</accession>
<dbReference type="InterPro" id="IPR011020">
    <property type="entry name" value="HTTM-like"/>
</dbReference>
<feature type="transmembrane region" description="Helical" evidence="7">
    <location>
        <begin position="113"/>
        <end position="130"/>
    </location>
</feature>
<evidence type="ECO:0000256" key="1">
    <source>
        <dbReference type="ARBA" id="ARBA00004127"/>
    </source>
</evidence>
<dbReference type="InterPro" id="IPR053935">
    <property type="entry name" value="VKGC_lumenal_dom"/>
</dbReference>
<evidence type="ECO:0000256" key="4">
    <source>
        <dbReference type="ARBA" id="ARBA00023136"/>
    </source>
</evidence>
<dbReference type="SMART" id="SM00752">
    <property type="entry name" value="HTTM"/>
    <property type="match status" value="1"/>
</dbReference>
<dbReference type="InterPro" id="IPR053934">
    <property type="entry name" value="HTTM_dom"/>
</dbReference>
<dbReference type="InterPro" id="IPR007782">
    <property type="entry name" value="VKG_COase"/>
</dbReference>
<feature type="transmembrane region" description="Helical" evidence="7">
    <location>
        <begin position="20"/>
        <end position="42"/>
    </location>
</feature>
<keyword evidence="3 7" id="KW-1133">Transmembrane helix</keyword>
<protein>
    <submittedName>
        <fullName evidence="9">HTTM domain-containing protein</fullName>
    </submittedName>
</protein>
<keyword evidence="4 7" id="KW-0472">Membrane</keyword>
<feature type="transmembrane region" description="Helical" evidence="7">
    <location>
        <begin position="151"/>
        <end position="169"/>
    </location>
</feature>
<proteinExistence type="predicted"/>
<feature type="transmembrane region" description="Helical" evidence="7">
    <location>
        <begin position="69"/>
        <end position="86"/>
    </location>
</feature>
<dbReference type="PANTHER" id="PTHR12639">
    <property type="entry name" value="VITAMIN K-DEPENDENT GAMMA-CARBOXYLASE"/>
    <property type="match status" value="1"/>
</dbReference>
<gene>
    <name evidence="9" type="ORF">N6H18_00805</name>
</gene>
<reference evidence="9" key="1">
    <citation type="submission" date="2022-09" db="EMBL/GenBank/DDBJ databases">
        <title>Comparative genomics and taxonomic characterization of three novel marine species of genus Reichenbachiella exhibiting antioxidant and polysaccharide degradation activities.</title>
        <authorList>
            <person name="Muhammad N."/>
            <person name="Lee Y.-J."/>
            <person name="Ko J."/>
            <person name="Kim S.-G."/>
        </authorList>
    </citation>
    <scope>NUCLEOTIDE SEQUENCE</scope>
    <source>
        <strain evidence="9">BKB1-1</strain>
    </source>
</reference>
<evidence type="ECO:0000256" key="3">
    <source>
        <dbReference type="ARBA" id="ARBA00022989"/>
    </source>
</evidence>
<dbReference type="Proteomes" id="UP001065174">
    <property type="component" value="Chromosome"/>
</dbReference>
<evidence type="ECO:0000259" key="8">
    <source>
        <dbReference type="SMART" id="SM00752"/>
    </source>
</evidence>
<feature type="transmembrane region" description="Helical" evidence="7">
    <location>
        <begin position="237"/>
        <end position="264"/>
    </location>
</feature>
<keyword evidence="2 7" id="KW-0812">Transmembrane</keyword>
<sequence length="437" mass="52087">MFQKLQAEFYKPIDNSPIVLFRILFGLLMAVESFGAIATGWVKETFVDPNLHFPFIWLDWLKPLSGDGMYYYYAVMGLASLLVMIGYRYRWSALALALLWSGCYFMQKTHYNNHYYLAMLLCWYMVLIDPRGFWSVDSNRSQFKPSSCPNWYRQFFILQFFIFFSYASVAKFSESWISGDFINMAFSRKGDYFLIGPLLVQPWFQYFIVYSGIAFDALISPLLLWKRSRWYAFTALILFNLFNSAVFQIGIFPYMVIALAFFFFEPEKIRQWFFKNKKMDDSAPAQQQPWIIYVFALYFAWQLYLPLRHLHIAGDVLWREEGHRLSWRMMLRNRSGSCQFVVKDGETGEKINVQKRDYLSNKQISRVNTYPDFAWQFAQHLKEDYLQKGMKDPQVYCLRSKVKINRGEYHPLINPETDLANVSWNYWGRNEWVLDKP</sequence>
<dbReference type="RefSeq" id="WP_262309950.1">
    <property type="nucleotide sequence ID" value="NZ_CP106679.1"/>
</dbReference>
<dbReference type="EMBL" id="CP106679">
    <property type="protein sequence ID" value="UXP32515.1"/>
    <property type="molecule type" value="Genomic_DNA"/>
</dbReference>
<evidence type="ECO:0000313" key="10">
    <source>
        <dbReference type="Proteomes" id="UP001065174"/>
    </source>
</evidence>
<evidence type="ECO:0000256" key="7">
    <source>
        <dbReference type="SAM" id="Phobius"/>
    </source>
</evidence>
<dbReference type="PANTHER" id="PTHR12639:SF7">
    <property type="entry name" value="HTTM DOMAIN-CONTAINING PROTEIN"/>
    <property type="match status" value="1"/>
</dbReference>
<comment type="subcellular location">
    <subcellularLocation>
        <location evidence="1">Endomembrane system</location>
        <topology evidence="1">Multi-pass membrane protein</topology>
    </subcellularLocation>
</comment>
<evidence type="ECO:0000256" key="6">
    <source>
        <dbReference type="ARBA" id="ARBA00023239"/>
    </source>
</evidence>
<feature type="transmembrane region" description="Helical" evidence="7">
    <location>
        <begin position="203"/>
        <end position="225"/>
    </location>
</feature>
<name>A0ABY6CR49_9BACT</name>
<keyword evidence="10" id="KW-1185">Reference proteome</keyword>
<evidence type="ECO:0000313" key="9">
    <source>
        <dbReference type="EMBL" id="UXP32515.1"/>
    </source>
</evidence>
<evidence type="ECO:0000256" key="5">
    <source>
        <dbReference type="ARBA" id="ARBA00023157"/>
    </source>
</evidence>
<dbReference type="Pfam" id="PF22777">
    <property type="entry name" value="VKGC_lumenal_dom"/>
    <property type="match status" value="1"/>
</dbReference>
<dbReference type="Pfam" id="PF05090">
    <property type="entry name" value="HTTM"/>
    <property type="match status" value="1"/>
</dbReference>